<protein>
    <recommendedName>
        <fullName evidence="2">3-hydroxyisobutyryl-CoA hydrolase</fullName>
        <shortName evidence="2">HIB-CoA hydrolase</shortName>
        <shortName evidence="2">HIBYL-CoA-H</shortName>
        <ecNumber evidence="2">3.1.2.4</ecNumber>
    </recommendedName>
    <alternativeName>
        <fullName evidence="2">3-hydroxyisobutyryl-coenzyme A hydrolase</fullName>
    </alternativeName>
</protein>
<comment type="caution">
    <text evidence="4">The sequence shown here is derived from an EMBL/GenBank/DDBJ whole genome shotgun (WGS) entry which is preliminary data.</text>
</comment>
<dbReference type="InterPro" id="IPR029045">
    <property type="entry name" value="ClpP/crotonase-like_dom_sf"/>
</dbReference>
<dbReference type="Pfam" id="PF16113">
    <property type="entry name" value="ECH_2"/>
    <property type="match status" value="1"/>
</dbReference>
<dbReference type="InterPro" id="IPR045004">
    <property type="entry name" value="ECH_dom"/>
</dbReference>
<dbReference type="GO" id="GO:0003860">
    <property type="term" value="F:3-hydroxyisobutyryl-CoA hydrolase activity"/>
    <property type="evidence" value="ECO:0007669"/>
    <property type="project" value="UniProtKB-UniRule"/>
</dbReference>
<keyword evidence="5" id="KW-1185">Reference proteome</keyword>
<accession>A0A7J7DU34</accession>
<dbReference type="InterPro" id="IPR032259">
    <property type="entry name" value="HIBYL-CoA-H"/>
</dbReference>
<evidence type="ECO:0000313" key="5">
    <source>
        <dbReference type="Proteomes" id="UP000593562"/>
    </source>
</evidence>
<evidence type="ECO:0000256" key="2">
    <source>
        <dbReference type="RuleBase" id="RU369070"/>
    </source>
</evidence>
<dbReference type="SUPFAM" id="SSF52096">
    <property type="entry name" value="ClpP/crotonase"/>
    <property type="match status" value="1"/>
</dbReference>
<dbReference type="AlphaFoldDB" id="A0A7J7DU34"/>
<organism evidence="4 5">
    <name type="scientific">Tripterygium wilfordii</name>
    <name type="common">Thunder God vine</name>
    <dbReference type="NCBI Taxonomy" id="458696"/>
    <lineage>
        <taxon>Eukaryota</taxon>
        <taxon>Viridiplantae</taxon>
        <taxon>Streptophyta</taxon>
        <taxon>Embryophyta</taxon>
        <taxon>Tracheophyta</taxon>
        <taxon>Spermatophyta</taxon>
        <taxon>Magnoliopsida</taxon>
        <taxon>eudicotyledons</taxon>
        <taxon>Gunneridae</taxon>
        <taxon>Pentapetalae</taxon>
        <taxon>rosids</taxon>
        <taxon>fabids</taxon>
        <taxon>Celastrales</taxon>
        <taxon>Celastraceae</taxon>
        <taxon>Tripterygium</taxon>
    </lineage>
</organism>
<dbReference type="PANTHER" id="PTHR43176">
    <property type="entry name" value="3-HYDROXYISOBUTYRYL-COA HYDROLASE-RELATED"/>
    <property type="match status" value="1"/>
</dbReference>
<proteinExistence type="inferred from homology"/>
<dbReference type="InParanoid" id="A0A7J7DU34"/>
<sequence length="189" mass="21016">MLKCFKIFEDDSTTNLVILKGNGKAFCAGGDVVSVVGSMMIGHWSFGASFYRKQFTLDYLLATYKKPLIALIDGIVMGGGAGLSMHATFRIVTENTVFAMPEAAIGLFPDVGASHFLSRLPGYFGEYLGLTGARLDGAEMLECGLATHFVYSKDLVWFCWRMKYKDWEDYQMLPRLSSGLWKSLHKNHA</sequence>
<dbReference type="GO" id="GO:0006574">
    <property type="term" value="P:L-valine catabolic process"/>
    <property type="evidence" value="ECO:0007669"/>
    <property type="project" value="UniProtKB-UniRule"/>
</dbReference>
<feature type="domain" description="Enoyl-CoA hydratase/isomerase" evidence="3">
    <location>
        <begin position="2"/>
        <end position="170"/>
    </location>
</feature>
<evidence type="ECO:0000256" key="1">
    <source>
        <dbReference type="ARBA" id="ARBA00022801"/>
    </source>
</evidence>
<keyword evidence="1 2" id="KW-0378">Hydrolase</keyword>
<gene>
    <name evidence="4" type="ORF">HS088_TW03G00215</name>
</gene>
<comment type="catalytic activity">
    <reaction evidence="2">
        <text>3-hydroxy-2-methylpropanoyl-CoA + H2O = 3-hydroxy-2-methylpropanoate + CoA + H(+)</text>
        <dbReference type="Rhea" id="RHEA:20888"/>
        <dbReference type="ChEBI" id="CHEBI:11805"/>
        <dbReference type="ChEBI" id="CHEBI:15377"/>
        <dbReference type="ChEBI" id="CHEBI:15378"/>
        <dbReference type="ChEBI" id="CHEBI:57287"/>
        <dbReference type="ChEBI" id="CHEBI:57340"/>
        <dbReference type="EC" id="3.1.2.4"/>
    </reaction>
</comment>
<dbReference type="PANTHER" id="PTHR43176:SF6">
    <property type="entry name" value="3-HYDROXYISOBUTYRYL-COA HYDROLASE"/>
    <property type="match status" value="1"/>
</dbReference>
<dbReference type="Gene3D" id="3.90.226.10">
    <property type="entry name" value="2-enoyl-CoA Hydratase, Chain A, domain 1"/>
    <property type="match status" value="1"/>
</dbReference>
<comment type="pathway">
    <text evidence="2">Amino-acid degradation; L-valine degradation.</text>
</comment>
<dbReference type="EMBL" id="JAAARO010000003">
    <property type="protein sequence ID" value="KAF5749888.1"/>
    <property type="molecule type" value="Genomic_DNA"/>
</dbReference>
<dbReference type="CDD" id="cd06558">
    <property type="entry name" value="crotonase-like"/>
    <property type="match status" value="1"/>
</dbReference>
<comment type="similarity">
    <text evidence="2">Belongs to the enoyl-CoA hydratase/isomerase family.</text>
</comment>
<comment type="function">
    <text evidence="2">Hydrolyzes 3-hydroxyisobutyryl-CoA (HIBYL-CoA), a saline catabolite. Has high activity toward isobutyryl-CoA. Could be an isobutyryl-CoA dehydrogenase that functions in valine catabolism.</text>
</comment>
<evidence type="ECO:0000313" key="4">
    <source>
        <dbReference type="EMBL" id="KAF5749888.1"/>
    </source>
</evidence>
<dbReference type="Proteomes" id="UP000593562">
    <property type="component" value="Unassembled WGS sequence"/>
</dbReference>
<name>A0A7J7DU34_TRIWF</name>
<reference evidence="4 5" key="1">
    <citation type="journal article" date="2020" name="Nat. Commun.">
        <title>Genome of Tripterygium wilfordii and identification of cytochrome P450 involved in triptolide biosynthesis.</title>
        <authorList>
            <person name="Tu L."/>
            <person name="Su P."/>
            <person name="Zhang Z."/>
            <person name="Gao L."/>
            <person name="Wang J."/>
            <person name="Hu T."/>
            <person name="Zhou J."/>
            <person name="Zhang Y."/>
            <person name="Zhao Y."/>
            <person name="Liu Y."/>
            <person name="Song Y."/>
            <person name="Tong Y."/>
            <person name="Lu Y."/>
            <person name="Yang J."/>
            <person name="Xu C."/>
            <person name="Jia M."/>
            <person name="Peters R.J."/>
            <person name="Huang L."/>
            <person name="Gao W."/>
        </authorList>
    </citation>
    <scope>NUCLEOTIDE SEQUENCE [LARGE SCALE GENOMIC DNA]</scope>
    <source>
        <strain evidence="5">cv. XIE 37</strain>
        <tissue evidence="4">Leaf</tissue>
    </source>
</reference>
<dbReference type="EC" id="3.1.2.4" evidence="2"/>
<evidence type="ECO:0000259" key="3">
    <source>
        <dbReference type="Pfam" id="PF16113"/>
    </source>
</evidence>